<organism evidence="2 3">
    <name type="scientific">Tritrichomonas musculus</name>
    <dbReference type="NCBI Taxonomy" id="1915356"/>
    <lineage>
        <taxon>Eukaryota</taxon>
        <taxon>Metamonada</taxon>
        <taxon>Parabasalia</taxon>
        <taxon>Tritrichomonadida</taxon>
        <taxon>Tritrichomonadidae</taxon>
        <taxon>Tritrichomonas</taxon>
    </lineage>
</organism>
<dbReference type="InterPro" id="IPR011009">
    <property type="entry name" value="Kinase-like_dom_sf"/>
</dbReference>
<dbReference type="Gene3D" id="1.10.510.10">
    <property type="entry name" value="Transferase(Phosphotransferase) domain 1"/>
    <property type="match status" value="1"/>
</dbReference>
<dbReference type="Pfam" id="PF07714">
    <property type="entry name" value="PK_Tyr_Ser-Thr"/>
    <property type="match status" value="1"/>
</dbReference>
<evidence type="ECO:0000313" key="3">
    <source>
        <dbReference type="Proteomes" id="UP001470230"/>
    </source>
</evidence>
<accession>A0ABR2H568</accession>
<evidence type="ECO:0000259" key="1">
    <source>
        <dbReference type="Pfam" id="PF07714"/>
    </source>
</evidence>
<keyword evidence="3" id="KW-1185">Reference proteome</keyword>
<reference evidence="2 3" key="1">
    <citation type="submission" date="2024-04" db="EMBL/GenBank/DDBJ databases">
        <title>Tritrichomonas musculus Genome.</title>
        <authorList>
            <person name="Alves-Ferreira E."/>
            <person name="Grigg M."/>
            <person name="Lorenzi H."/>
            <person name="Galac M."/>
        </authorList>
    </citation>
    <scope>NUCLEOTIDE SEQUENCE [LARGE SCALE GENOMIC DNA]</scope>
    <source>
        <strain evidence="2 3">EAF2021</strain>
    </source>
</reference>
<name>A0ABR2H568_9EUKA</name>
<proteinExistence type="predicted"/>
<evidence type="ECO:0000313" key="2">
    <source>
        <dbReference type="EMBL" id="KAK8841379.1"/>
    </source>
</evidence>
<dbReference type="EMBL" id="JAPFFF010000041">
    <property type="protein sequence ID" value="KAK8841379.1"/>
    <property type="molecule type" value="Genomic_DNA"/>
</dbReference>
<dbReference type="InterPro" id="IPR001245">
    <property type="entry name" value="Ser-Thr/Tyr_kinase_cat_dom"/>
</dbReference>
<gene>
    <name evidence="2" type="ORF">M9Y10_026994</name>
</gene>
<feature type="domain" description="Serine-threonine/tyrosine-protein kinase catalytic" evidence="1">
    <location>
        <begin position="15"/>
        <end position="58"/>
    </location>
</feature>
<comment type="caution">
    <text evidence="2">The sequence shown here is derived from an EMBL/GenBank/DDBJ whole genome shotgun (WGS) entry which is preliminary data.</text>
</comment>
<protein>
    <recommendedName>
        <fullName evidence="1">Serine-threonine/tyrosine-protein kinase catalytic domain-containing protein</fullName>
    </recommendedName>
</protein>
<dbReference type="Proteomes" id="UP001470230">
    <property type="component" value="Unassembled WGS sequence"/>
</dbReference>
<dbReference type="SUPFAM" id="SSF56112">
    <property type="entry name" value="Protein kinase-like (PK-like)"/>
    <property type="match status" value="1"/>
</dbReference>
<sequence length="129" mass="15783">MKKIFENFSFFMIPIKVAKGYRPEFKGQMNETLKYLIERCWSQEPTNRPSFDQIVDELENNRGYITDSVNEEEYFNYIKYIKEYKIEYYLSNDKFQLDSYAFHQTGFFKETKYENKHSIIIDINLKIFL</sequence>